<evidence type="ECO:0000313" key="3">
    <source>
        <dbReference type="Proteomes" id="UP000295176"/>
    </source>
</evidence>
<dbReference type="Pfam" id="PF01547">
    <property type="entry name" value="SBP_bac_1"/>
    <property type="match status" value="1"/>
</dbReference>
<name>A0A4R6SI02_9FIRM</name>
<protein>
    <submittedName>
        <fullName evidence="2">Carbohydrate ABC transporter substrate-binding protein (CUT1 family)</fullName>
    </submittedName>
</protein>
<dbReference type="RefSeq" id="WP_133529710.1">
    <property type="nucleotide sequence ID" value="NZ_SNXX01000003.1"/>
</dbReference>
<dbReference type="PANTHER" id="PTHR43649">
    <property type="entry name" value="ARABINOSE-BINDING PROTEIN-RELATED"/>
    <property type="match status" value="1"/>
</dbReference>
<dbReference type="SUPFAM" id="SSF53850">
    <property type="entry name" value="Periplasmic binding protein-like II"/>
    <property type="match status" value="1"/>
</dbReference>
<dbReference type="Gene3D" id="3.40.190.10">
    <property type="entry name" value="Periplasmic binding protein-like II"/>
    <property type="match status" value="1"/>
</dbReference>
<dbReference type="Proteomes" id="UP000295176">
    <property type="component" value="Unassembled WGS sequence"/>
</dbReference>
<dbReference type="AlphaFoldDB" id="A0A4R6SI02"/>
<organism evidence="2 3">
    <name type="scientific">Halanaerobium saccharolyticum</name>
    <dbReference type="NCBI Taxonomy" id="43595"/>
    <lineage>
        <taxon>Bacteria</taxon>
        <taxon>Bacillati</taxon>
        <taxon>Bacillota</taxon>
        <taxon>Clostridia</taxon>
        <taxon>Halanaerobiales</taxon>
        <taxon>Halanaerobiaceae</taxon>
        <taxon>Halanaerobium</taxon>
    </lineage>
</organism>
<dbReference type="CDD" id="cd14748">
    <property type="entry name" value="PBP2_UgpB"/>
    <property type="match status" value="1"/>
</dbReference>
<dbReference type="EMBL" id="SNXX01000003">
    <property type="protein sequence ID" value="TDQ01682.1"/>
    <property type="molecule type" value="Genomic_DNA"/>
</dbReference>
<keyword evidence="1" id="KW-0732">Signal</keyword>
<reference evidence="2 3" key="1">
    <citation type="submission" date="2019-03" db="EMBL/GenBank/DDBJ databases">
        <title>Subsurface microbial communities from deep shales in Ohio and West Virginia, USA.</title>
        <authorList>
            <person name="Wrighton K."/>
        </authorList>
    </citation>
    <scope>NUCLEOTIDE SEQUENCE [LARGE SCALE GENOMIC DNA]</scope>
    <source>
        <strain evidence="2 3">MSL 7</strain>
    </source>
</reference>
<dbReference type="InterPro" id="IPR050490">
    <property type="entry name" value="Bact_solute-bd_prot1"/>
</dbReference>
<sequence>MKKALFLVVLVAVMVGLTSNVMAEAVTVEYWNLFGGGDAEFMDAIVEEFNAAHDDINVDVTRLEWEEYYTKLKTATASGNGPDIAISHVTRVKELADEGLVVPIDELGESVGINCDEYNSNILNGAEIDGQVYAVPLDTHPLVYYYNKDLLAEADLLNEDGTPKIEGSFKDFLAKLQSDSSAKYPMTNWTKLTAEGHYRVWWSLYNQLDGSPVVSDGEVTLDKAKAVEAINYMKDLYNKEYSPLHSEYMENVNLFRNGEAASLLTGVWITGTLEATEGLDFGVIPMPQVFDNQSVWGDSHTLVIPYARNVDEEKQKAALTFAKWATDHGELWAKAGHIPSKTTVTEKEEFKNMPYRMDYVKAADYVTFDSAGSYTWGIRTEMATALSKVWNDQITAEEAVDEVVTAVERLISR</sequence>
<feature type="signal peptide" evidence="1">
    <location>
        <begin position="1"/>
        <end position="23"/>
    </location>
</feature>
<proteinExistence type="predicted"/>
<comment type="caution">
    <text evidence="2">The sequence shown here is derived from an EMBL/GenBank/DDBJ whole genome shotgun (WGS) entry which is preliminary data.</text>
</comment>
<dbReference type="PANTHER" id="PTHR43649:SF14">
    <property type="entry name" value="BLR3389 PROTEIN"/>
    <property type="match status" value="1"/>
</dbReference>
<evidence type="ECO:0000313" key="2">
    <source>
        <dbReference type="EMBL" id="TDQ01682.1"/>
    </source>
</evidence>
<evidence type="ECO:0000256" key="1">
    <source>
        <dbReference type="SAM" id="SignalP"/>
    </source>
</evidence>
<feature type="chain" id="PRO_5038579069" evidence="1">
    <location>
        <begin position="24"/>
        <end position="413"/>
    </location>
</feature>
<gene>
    <name evidence="2" type="ORF">C7957_10387</name>
</gene>
<dbReference type="InterPro" id="IPR006059">
    <property type="entry name" value="SBP"/>
</dbReference>
<accession>A0A4R6SI02</accession>